<proteinExistence type="predicted"/>
<comment type="caution">
    <text evidence="2">The sequence shown here is derived from an EMBL/GenBank/DDBJ whole genome shotgun (WGS) entry which is preliminary data.</text>
</comment>
<dbReference type="AlphaFoldDB" id="A0A4Q2UIY8"/>
<reference evidence="2 3" key="1">
    <citation type="submission" date="2019-01" db="EMBL/GenBank/DDBJ databases">
        <title>Spirosoma flava sp. nov., a propanil-degrading bacterium isolated from herbicide-contaminated soil.</title>
        <authorList>
            <person name="Zhang L."/>
            <person name="Jiang J.-D."/>
        </authorList>
    </citation>
    <scope>NUCLEOTIDE SEQUENCE [LARGE SCALE GENOMIC DNA]</scope>
    <source>
        <strain evidence="2 3">TY50</strain>
    </source>
</reference>
<dbReference type="Proteomes" id="UP000290407">
    <property type="component" value="Unassembled WGS sequence"/>
</dbReference>
<dbReference type="PROSITE" id="PS51257">
    <property type="entry name" value="PROKAR_LIPOPROTEIN"/>
    <property type="match status" value="1"/>
</dbReference>
<keyword evidence="1" id="KW-0732">Signal</keyword>
<gene>
    <name evidence="2" type="ORF">EQG79_24970</name>
</gene>
<organism evidence="2 3">
    <name type="scientific">Spirosoma sordidisoli</name>
    <dbReference type="NCBI Taxonomy" id="2502893"/>
    <lineage>
        <taxon>Bacteria</taxon>
        <taxon>Pseudomonadati</taxon>
        <taxon>Bacteroidota</taxon>
        <taxon>Cytophagia</taxon>
        <taxon>Cytophagales</taxon>
        <taxon>Cytophagaceae</taxon>
        <taxon>Spirosoma</taxon>
    </lineage>
</organism>
<evidence type="ECO:0008006" key="4">
    <source>
        <dbReference type="Google" id="ProtNLM"/>
    </source>
</evidence>
<name>A0A4Q2UIY8_9BACT</name>
<dbReference type="RefSeq" id="WP_129605287.1">
    <property type="nucleotide sequence ID" value="NZ_SBLB01000008.1"/>
</dbReference>
<dbReference type="EMBL" id="SBLB01000008">
    <property type="protein sequence ID" value="RYC67370.1"/>
    <property type="molecule type" value="Genomic_DNA"/>
</dbReference>
<feature type="signal peptide" evidence="1">
    <location>
        <begin position="1"/>
        <end position="17"/>
    </location>
</feature>
<evidence type="ECO:0000256" key="1">
    <source>
        <dbReference type="SAM" id="SignalP"/>
    </source>
</evidence>
<feature type="chain" id="PRO_5020483610" description="Lipocalin-like domain-containing protein" evidence="1">
    <location>
        <begin position="18"/>
        <end position="135"/>
    </location>
</feature>
<sequence length="135" mass="14766">MKSYLYLILLGFGLACSTDNPDPADQLAGTWRLITYCKPATSSTCTTVTIPSGKGVFITFDHSGAFTEFYENTIPVEYGFLGCGPGRYAVEGNDVRIIAGCMSSSNGRLMPFTFLTSNRIVIRPFSTGDYVFVRQ</sequence>
<evidence type="ECO:0000313" key="2">
    <source>
        <dbReference type="EMBL" id="RYC67370.1"/>
    </source>
</evidence>
<keyword evidence="3" id="KW-1185">Reference proteome</keyword>
<evidence type="ECO:0000313" key="3">
    <source>
        <dbReference type="Proteomes" id="UP000290407"/>
    </source>
</evidence>
<accession>A0A4Q2UIY8</accession>
<protein>
    <recommendedName>
        <fullName evidence="4">Lipocalin-like domain-containing protein</fullName>
    </recommendedName>
</protein>